<dbReference type="GO" id="GO:0046872">
    <property type="term" value="F:metal ion binding"/>
    <property type="evidence" value="ECO:0007669"/>
    <property type="project" value="UniProtKB-KW"/>
</dbReference>
<feature type="domain" description="CENP-V/GFA" evidence="5">
    <location>
        <begin position="12"/>
        <end position="127"/>
    </location>
</feature>
<dbReference type="GO" id="GO:0016846">
    <property type="term" value="F:carbon-sulfur lyase activity"/>
    <property type="evidence" value="ECO:0007669"/>
    <property type="project" value="InterPro"/>
</dbReference>
<evidence type="ECO:0000313" key="6">
    <source>
        <dbReference type="EMBL" id="KXJ90617.1"/>
    </source>
</evidence>
<dbReference type="PANTHER" id="PTHR33337:SF3">
    <property type="entry name" value="CENP-V_GFA DOMAIN-CONTAINING PROTEIN"/>
    <property type="match status" value="1"/>
</dbReference>
<dbReference type="Gene3D" id="3.90.1590.10">
    <property type="entry name" value="glutathione-dependent formaldehyde- activating enzyme (gfa)"/>
    <property type="match status" value="1"/>
</dbReference>
<organism evidence="6 7">
    <name type="scientific">Microdochium bolleyi</name>
    <dbReference type="NCBI Taxonomy" id="196109"/>
    <lineage>
        <taxon>Eukaryota</taxon>
        <taxon>Fungi</taxon>
        <taxon>Dikarya</taxon>
        <taxon>Ascomycota</taxon>
        <taxon>Pezizomycotina</taxon>
        <taxon>Sordariomycetes</taxon>
        <taxon>Xylariomycetidae</taxon>
        <taxon>Xylariales</taxon>
        <taxon>Microdochiaceae</taxon>
        <taxon>Microdochium</taxon>
    </lineage>
</organism>
<dbReference type="Proteomes" id="UP000070501">
    <property type="component" value="Unassembled WGS sequence"/>
</dbReference>
<dbReference type="PANTHER" id="PTHR33337">
    <property type="entry name" value="GFA DOMAIN-CONTAINING PROTEIN"/>
    <property type="match status" value="1"/>
</dbReference>
<sequence length="156" mass="16426">MADDSDKPAPAAAGLTIQCQCMSVSVPAPAPKPSAIYHCHCIECRRQSASAFGTSAVFPAEPLFPLSPALLAQLAVYDRPANGGGNLACYFCKSCGTRLFHRATNSSGEAQPVIFVKGGAIEDMDWAGGIHIFTRSAVVPIPARAEQYEAMPPDDD</sequence>
<dbReference type="PROSITE" id="PS51891">
    <property type="entry name" value="CENP_V_GFA"/>
    <property type="match status" value="1"/>
</dbReference>
<dbReference type="SUPFAM" id="SSF51316">
    <property type="entry name" value="Mss4-like"/>
    <property type="match status" value="1"/>
</dbReference>
<comment type="similarity">
    <text evidence="1">Belongs to the Gfa family.</text>
</comment>
<dbReference type="InterPro" id="IPR006913">
    <property type="entry name" value="CENP-V/GFA"/>
</dbReference>
<evidence type="ECO:0000256" key="4">
    <source>
        <dbReference type="ARBA" id="ARBA00023239"/>
    </source>
</evidence>
<accession>A0A136J082</accession>
<dbReference type="InParanoid" id="A0A136J082"/>
<dbReference type="Pfam" id="PF04828">
    <property type="entry name" value="GFA"/>
    <property type="match status" value="1"/>
</dbReference>
<dbReference type="InterPro" id="IPR011057">
    <property type="entry name" value="Mss4-like_sf"/>
</dbReference>
<keyword evidence="4" id="KW-0456">Lyase</keyword>
<evidence type="ECO:0000256" key="1">
    <source>
        <dbReference type="ARBA" id="ARBA00005495"/>
    </source>
</evidence>
<protein>
    <submittedName>
        <fullName evidence="6">Mss4-like protein</fullName>
    </submittedName>
</protein>
<reference evidence="7" key="1">
    <citation type="submission" date="2016-02" db="EMBL/GenBank/DDBJ databases">
        <title>Draft genome sequence of Microdochium bolleyi, a fungal endophyte of beachgrass.</title>
        <authorList>
            <consortium name="DOE Joint Genome Institute"/>
            <person name="David A.S."/>
            <person name="May G."/>
            <person name="Haridas S."/>
            <person name="Lim J."/>
            <person name="Wang M."/>
            <person name="Labutti K."/>
            <person name="Lipzen A."/>
            <person name="Barry K."/>
            <person name="Grigoriev I.V."/>
        </authorList>
    </citation>
    <scope>NUCLEOTIDE SEQUENCE [LARGE SCALE GENOMIC DNA]</scope>
    <source>
        <strain evidence="7">J235TASD1</strain>
    </source>
</reference>
<evidence type="ECO:0000313" key="7">
    <source>
        <dbReference type="Proteomes" id="UP000070501"/>
    </source>
</evidence>
<keyword evidence="3" id="KW-0862">Zinc</keyword>
<dbReference type="OrthoDB" id="5290969at2759"/>
<name>A0A136J082_9PEZI</name>
<proteinExistence type="inferred from homology"/>
<evidence type="ECO:0000256" key="3">
    <source>
        <dbReference type="ARBA" id="ARBA00022833"/>
    </source>
</evidence>
<gene>
    <name evidence="6" type="ORF">Micbo1qcDRAFT_71594</name>
</gene>
<dbReference type="AlphaFoldDB" id="A0A136J082"/>
<dbReference type="EMBL" id="KQ964252">
    <property type="protein sequence ID" value="KXJ90617.1"/>
    <property type="molecule type" value="Genomic_DNA"/>
</dbReference>
<keyword evidence="7" id="KW-1185">Reference proteome</keyword>
<keyword evidence="2" id="KW-0479">Metal-binding</keyword>
<evidence type="ECO:0000259" key="5">
    <source>
        <dbReference type="PROSITE" id="PS51891"/>
    </source>
</evidence>
<evidence type="ECO:0000256" key="2">
    <source>
        <dbReference type="ARBA" id="ARBA00022723"/>
    </source>
</evidence>